<organism evidence="1 2">
    <name type="scientific">Halonotius pteroides</name>
    <dbReference type="NCBI Taxonomy" id="268735"/>
    <lineage>
        <taxon>Archaea</taxon>
        <taxon>Methanobacteriati</taxon>
        <taxon>Methanobacteriota</taxon>
        <taxon>Stenosarchaea group</taxon>
        <taxon>Halobacteria</taxon>
        <taxon>Halobacteriales</taxon>
        <taxon>Haloferacaceae</taxon>
        <taxon>Halonotius</taxon>
    </lineage>
</organism>
<dbReference type="Pfam" id="PF19102">
    <property type="entry name" value="DUF5789"/>
    <property type="match status" value="1"/>
</dbReference>
<dbReference type="RefSeq" id="WP_120083621.1">
    <property type="nucleotide sequence ID" value="NZ_QMDW01000004.1"/>
</dbReference>
<evidence type="ECO:0000313" key="1">
    <source>
        <dbReference type="EMBL" id="RJX50813.1"/>
    </source>
</evidence>
<name>A0A3A6QD28_9EURY</name>
<proteinExistence type="predicted"/>
<reference evidence="1 2" key="1">
    <citation type="submission" date="2018-06" db="EMBL/GenBank/DDBJ databases">
        <title>Halonotius sp. F13-13 a new haloarchaeeon isolated from a solar saltern from Isla Cristina, Huelva, Spain.</title>
        <authorList>
            <person name="Duran-Viseras A."/>
            <person name="Sanchez-Porro C."/>
            <person name="Ventosa A."/>
        </authorList>
    </citation>
    <scope>NUCLEOTIDE SEQUENCE [LARGE SCALE GENOMIC DNA]</scope>
    <source>
        <strain evidence="1 2">CECT 7525</strain>
    </source>
</reference>
<dbReference type="Proteomes" id="UP000281564">
    <property type="component" value="Unassembled WGS sequence"/>
</dbReference>
<sequence>MRLPETRDLFARKLQFPATRATVLETVGSTALDAPSGENKTIGDVIDRCETDEFESADSLYDTLMTFVGEEFIGRKYYDDRGGIGQSHDDQQEVNF</sequence>
<gene>
    <name evidence="1" type="ORF">DP106_04245</name>
</gene>
<accession>A0A3A6QD28</accession>
<keyword evidence="2" id="KW-1185">Reference proteome</keyword>
<evidence type="ECO:0000313" key="2">
    <source>
        <dbReference type="Proteomes" id="UP000281564"/>
    </source>
</evidence>
<dbReference type="AlphaFoldDB" id="A0A3A6QD28"/>
<dbReference type="OrthoDB" id="317850at2157"/>
<evidence type="ECO:0008006" key="3">
    <source>
        <dbReference type="Google" id="ProtNLM"/>
    </source>
</evidence>
<comment type="caution">
    <text evidence="1">The sequence shown here is derived from an EMBL/GenBank/DDBJ whole genome shotgun (WGS) entry which is preliminary data.</text>
</comment>
<protein>
    <recommendedName>
        <fullName evidence="3">DUF2795 domain-containing protein</fullName>
    </recommendedName>
</protein>
<dbReference type="InterPro" id="IPR043899">
    <property type="entry name" value="DUF5789"/>
</dbReference>
<dbReference type="EMBL" id="QMDW01000004">
    <property type="protein sequence ID" value="RJX50813.1"/>
    <property type="molecule type" value="Genomic_DNA"/>
</dbReference>